<dbReference type="Proteomes" id="UP000033736">
    <property type="component" value="Unassembled WGS sequence"/>
</dbReference>
<dbReference type="InterPro" id="IPR042186">
    <property type="entry name" value="FimD_plug_dom"/>
</dbReference>
<reference evidence="1 2" key="1">
    <citation type="submission" date="2015-01" db="EMBL/GenBank/DDBJ databases">
        <title>Genome Sequencing of Rickettsiales /home/snadendla/prok_pipe/test/illegal_ec_num.txt.</title>
        <authorList>
            <person name="Daugherty S.C."/>
            <person name="Su Q."/>
            <person name="Abolude K."/>
            <person name="Beier-Sexton M."/>
            <person name="Carlyon J.A."/>
            <person name="Carter R."/>
            <person name="Day N.P."/>
            <person name="Dumler S.J."/>
            <person name="Dyachenko V."/>
            <person name="Godinez A."/>
            <person name="Kurtti T.J."/>
            <person name="Lichay M."/>
            <person name="Mullins K.E."/>
            <person name="Ott S."/>
            <person name="Pappas-Brown V."/>
            <person name="Paris D.H."/>
            <person name="Patel P."/>
            <person name="Richards A.L."/>
            <person name="Sadzewicz L."/>
            <person name="Sears K."/>
            <person name="Seidman D."/>
            <person name="Sengamalay N."/>
            <person name="Stenos J."/>
            <person name="Tallon L.J."/>
            <person name="Vincent G."/>
            <person name="Fraser C.M."/>
            <person name="Munderloh U."/>
            <person name="Dunning-Hotopp J.C."/>
        </authorList>
    </citation>
    <scope>NUCLEOTIDE SEQUENCE [LARGE SCALE GENOMIC DNA]</scope>
    <source>
        <strain evidence="1 2">T170-B</strain>
    </source>
</reference>
<sequence>MLVPNLIPYVPSEIRLDDENLLLNTEFEEIALKVAPRTKSAVLLDFNIKIIKSIKMIVFDSNKHFIPFDST</sequence>
<keyword evidence="2" id="KW-1185">Reference proteome</keyword>
<protein>
    <submittedName>
        <fullName evidence="1">Uncharacterized protein</fullName>
    </submittedName>
</protein>
<accession>A0A0F3RGQ5</accession>
<dbReference type="RefSeq" id="WP_045805802.1">
    <property type="nucleotide sequence ID" value="NZ_LAOQ01000004.1"/>
</dbReference>
<organism evidence="1 2">
    <name type="scientific">Rickettsia argasii T170-B</name>
    <dbReference type="NCBI Taxonomy" id="1268837"/>
    <lineage>
        <taxon>Bacteria</taxon>
        <taxon>Pseudomonadati</taxon>
        <taxon>Pseudomonadota</taxon>
        <taxon>Alphaproteobacteria</taxon>
        <taxon>Rickettsiales</taxon>
        <taxon>Rickettsiaceae</taxon>
        <taxon>Rickettsieae</taxon>
        <taxon>Rickettsia</taxon>
        <taxon>spotted fever group</taxon>
    </lineage>
</organism>
<proteinExistence type="predicted"/>
<comment type="caution">
    <text evidence="1">The sequence shown here is derived from an EMBL/GenBank/DDBJ whole genome shotgun (WGS) entry which is preliminary data.</text>
</comment>
<dbReference type="PATRIC" id="fig|1268837.3.peg.1401"/>
<evidence type="ECO:0000313" key="2">
    <source>
        <dbReference type="Proteomes" id="UP000033736"/>
    </source>
</evidence>
<dbReference type="AlphaFoldDB" id="A0A0F3RGQ5"/>
<name>A0A0F3RGQ5_9RICK</name>
<dbReference type="Gene3D" id="2.60.40.2610">
    <property type="entry name" value="Outer membrane usher protein FimD, plug domain"/>
    <property type="match status" value="1"/>
</dbReference>
<dbReference type="EMBL" id="LAOQ01000004">
    <property type="protein sequence ID" value="KJW04384.1"/>
    <property type="molecule type" value="Genomic_DNA"/>
</dbReference>
<gene>
    <name evidence="1" type="ORF">RAT170B_1192</name>
</gene>
<evidence type="ECO:0000313" key="1">
    <source>
        <dbReference type="EMBL" id="KJW04384.1"/>
    </source>
</evidence>